<feature type="non-terminal residue" evidence="1">
    <location>
        <position position="198"/>
    </location>
</feature>
<comment type="caution">
    <text evidence="1">The sequence shown here is derived from an EMBL/GenBank/DDBJ whole genome shotgun (WGS) entry which is preliminary data.</text>
</comment>
<organism evidence="1">
    <name type="scientific">marine sediment metagenome</name>
    <dbReference type="NCBI Taxonomy" id="412755"/>
    <lineage>
        <taxon>unclassified sequences</taxon>
        <taxon>metagenomes</taxon>
        <taxon>ecological metagenomes</taxon>
    </lineage>
</organism>
<accession>X1UTA2</accession>
<dbReference type="EMBL" id="BARW01023427">
    <property type="protein sequence ID" value="GAI95559.1"/>
    <property type="molecule type" value="Genomic_DNA"/>
</dbReference>
<name>X1UTA2_9ZZZZ</name>
<sequence length="198" mass="22436">MVEDPDKAQEAYEWIYHKLGGYDIAMAGGGMYMMHVNPFPDIFSMFYLDWRLPGRMLGQKEFPQLVEQSLDDPFMKASDYDKIINEGFLWLANFKRAGIKDMTKLGKIGAKVAENTEKWWTHFQVPTFSDGGGAIPFELFSVFRGSTNFMKDIYRYPDKIIEASDFLIDNLILMGEYGISMGGGKTLIVGGARASSDF</sequence>
<reference evidence="1" key="1">
    <citation type="journal article" date="2014" name="Front. Microbiol.">
        <title>High frequency of phylogenetically diverse reductive dehalogenase-homologous genes in deep subseafloor sedimentary metagenomes.</title>
        <authorList>
            <person name="Kawai M."/>
            <person name="Futagami T."/>
            <person name="Toyoda A."/>
            <person name="Takaki Y."/>
            <person name="Nishi S."/>
            <person name="Hori S."/>
            <person name="Arai W."/>
            <person name="Tsubouchi T."/>
            <person name="Morono Y."/>
            <person name="Uchiyama I."/>
            <person name="Ito T."/>
            <person name="Fujiyama A."/>
            <person name="Inagaki F."/>
            <person name="Takami H."/>
        </authorList>
    </citation>
    <scope>NUCLEOTIDE SEQUENCE</scope>
    <source>
        <strain evidence="1">Expedition CK06-06</strain>
    </source>
</reference>
<evidence type="ECO:0000313" key="1">
    <source>
        <dbReference type="EMBL" id="GAI95559.1"/>
    </source>
</evidence>
<protein>
    <recommendedName>
        <fullName evidence="2">Uroporphyrinogen decarboxylase (URO-D) domain-containing protein</fullName>
    </recommendedName>
</protein>
<dbReference type="AlphaFoldDB" id="X1UTA2"/>
<evidence type="ECO:0008006" key="2">
    <source>
        <dbReference type="Google" id="ProtNLM"/>
    </source>
</evidence>
<proteinExistence type="predicted"/>
<gene>
    <name evidence="1" type="ORF">S12H4_38859</name>
</gene>